<dbReference type="Proteomes" id="UP000270046">
    <property type="component" value="Chromosome"/>
</dbReference>
<protein>
    <recommendedName>
        <fullName evidence="3">Carboxypeptidase-like regulatory domain-containing protein</fullName>
    </recommendedName>
</protein>
<accession>A0A494VYT6</accession>
<dbReference type="OrthoDB" id="7432683at2"/>
<dbReference type="EMBL" id="CP032869">
    <property type="protein sequence ID" value="AYL96315.1"/>
    <property type="molecule type" value="Genomic_DNA"/>
</dbReference>
<dbReference type="RefSeq" id="WP_119409913.1">
    <property type="nucleotide sequence ID" value="NZ_CP032869.1"/>
</dbReference>
<evidence type="ECO:0000313" key="2">
    <source>
        <dbReference type="Proteomes" id="UP000270046"/>
    </source>
</evidence>
<dbReference type="AlphaFoldDB" id="A0A494VYT6"/>
<reference evidence="1 2" key="1">
    <citation type="submission" date="2018-10" db="EMBL/GenBank/DDBJ databases">
        <title>Genome sequencing of Mucilaginibacter sp. HYN0043.</title>
        <authorList>
            <person name="Kim M."/>
            <person name="Yi H."/>
        </authorList>
    </citation>
    <scope>NUCLEOTIDE SEQUENCE [LARGE SCALE GENOMIC DNA]</scope>
    <source>
        <strain evidence="1 2">HYN0043</strain>
    </source>
</reference>
<sequence length="235" mass="25932">MAIQHISIPKPCHEQWQQMKPVNGGRYCDHCCKTVTDFTVMSNEEIIKQLSAKDNVCGRFAQHQLDGINTSIGTNKKRSLSWLSVLVASVISLTHSPKAQAQTRLVLEQGEFSRKDKMPAPAFNPLVIQGIVTEQGSGLPIPGTTIRCKNGETTSTNLDGGFKLMDVSETDTLVISFIGYKTQKIGVAAITDKSQLKIEMEPVSTIADCLTVVAGGVWVRHSFVHRLWHKIKNIF</sequence>
<name>A0A494VYT6_9SPHI</name>
<dbReference type="SUPFAM" id="SSF49464">
    <property type="entry name" value="Carboxypeptidase regulatory domain-like"/>
    <property type="match status" value="1"/>
</dbReference>
<dbReference type="Pfam" id="PF13715">
    <property type="entry name" value="CarbopepD_reg_2"/>
    <property type="match status" value="1"/>
</dbReference>
<dbReference type="Gene3D" id="2.60.40.1120">
    <property type="entry name" value="Carboxypeptidase-like, regulatory domain"/>
    <property type="match status" value="1"/>
</dbReference>
<evidence type="ECO:0008006" key="3">
    <source>
        <dbReference type="Google" id="ProtNLM"/>
    </source>
</evidence>
<proteinExistence type="predicted"/>
<organism evidence="1 2">
    <name type="scientific">Mucilaginibacter celer</name>
    <dbReference type="NCBI Taxonomy" id="2305508"/>
    <lineage>
        <taxon>Bacteria</taxon>
        <taxon>Pseudomonadati</taxon>
        <taxon>Bacteroidota</taxon>
        <taxon>Sphingobacteriia</taxon>
        <taxon>Sphingobacteriales</taxon>
        <taxon>Sphingobacteriaceae</taxon>
        <taxon>Mucilaginibacter</taxon>
    </lineage>
</organism>
<dbReference type="KEGG" id="muh:HYN43_013875"/>
<evidence type="ECO:0000313" key="1">
    <source>
        <dbReference type="EMBL" id="AYL96315.1"/>
    </source>
</evidence>
<keyword evidence="2" id="KW-1185">Reference proteome</keyword>
<dbReference type="InterPro" id="IPR008969">
    <property type="entry name" value="CarboxyPept-like_regulatory"/>
</dbReference>
<gene>
    <name evidence="1" type="ORF">HYN43_013875</name>
</gene>